<feature type="domain" description="UspA" evidence="2">
    <location>
        <begin position="1"/>
        <end position="143"/>
    </location>
</feature>
<dbReference type="Gene3D" id="3.40.50.620">
    <property type="entry name" value="HUPs"/>
    <property type="match status" value="1"/>
</dbReference>
<dbReference type="SUPFAM" id="SSF52402">
    <property type="entry name" value="Adenine nucleotide alpha hydrolases-like"/>
    <property type="match status" value="1"/>
</dbReference>
<dbReference type="CDD" id="cd00293">
    <property type="entry name" value="USP-like"/>
    <property type="match status" value="1"/>
</dbReference>
<dbReference type="PRINTS" id="PR01438">
    <property type="entry name" value="UNVRSLSTRESS"/>
</dbReference>
<dbReference type="InterPro" id="IPR006015">
    <property type="entry name" value="Universal_stress_UspA"/>
</dbReference>
<gene>
    <name evidence="3" type="ORF">EOE65_15435</name>
</gene>
<comment type="caution">
    <text evidence="3">The sequence shown here is derived from an EMBL/GenBank/DDBJ whole genome shotgun (WGS) entry which is preliminary data.</text>
</comment>
<protein>
    <submittedName>
        <fullName evidence="3">Universal stress protein</fullName>
    </submittedName>
</protein>
<accession>A0A437Q4Z0</accession>
<dbReference type="RefSeq" id="WP_127695359.1">
    <property type="nucleotide sequence ID" value="NZ_SACQ01000008.1"/>
</dbReference>
<reference evidence="3 4" key="1">
    <citation type="submission" date="2019-01" db="EMBL/GenBank/DDBJ databases">
        <authorList>
            <person name="Chen W.-M."/>
        </authorList>
    </citation>
    <scope>NUCLEOTIDE SEQUENCE [LARGE SCALE GENOMIC DNA]</scope>
    <source>
        <strain evidence="3 4">HPM-16</strain>
    </source>
</reference>
<dbReference type="AlphaFoldDB" id="A0A437Q4Z0"/>
<evidence type="ECO:0000259" key="2">
    <source>
        <dbReference type="Pfam" id="PF00582"/>
    </source>
</evidence>
<dbReference type="PANTHER" id="PTHR46268">
    <property type="entry name" value="STRESS RESPONSE PROTEIN NHAX"/>
    <property type="match status" value="1"/>
</dbReference>
<evidence type="ECO:0000313" key="3">
    <source>
        <dbReference type="EMBL" id="RVU29562.1"/>
    </source>
</evidence>
<organism evidence="3 4">
    <name type="scientific">Neptunomonas marina</name>
    <dbReference type="NCBI Taxonomy" id="1815562"/>
    <lineage>
        <taxon>Bacteria</taxon>
        <taxon>Pseudomonadati</taxon>
        <taxon>Pseudomonadota</taxon>
        <taxon>Gammaproteobacteria</taxon>
        <taxon>Oceanospirillales</taxon>
        <taxon>Oceanospirillaceae</taxon>
        <taxon>Neptunomonas</taxon>
    </lineage>
</organism>
<dbReference type="PANTHER" id="PTHR46268:SF6">
    <property type="entry name" value="UNIVERSAL STRESS PROTEIN UP12"/>
    <property type="match status" value="1"/>
</dbReference>
<dbReference type="InterPro" id="IPR006016">
    <property type="entry name" value="UspA"/>
</dbReference>
<dbReference type="EMBL" id="SACQ01000008">
    <property type="protein sequence ID" value="RVU29562.1"/>
    <property type="molecule type" value="Genomic_DNA"/>
</dbReference>
<dbReference type="Pfam" id="PF00582">
    <property type="entry name" value="Usp"/>
    <property type="match status" value="1"/>
</dbReference>
<keyword evidence="4" id="KW-1185">Reference proteome</keyword>
<evidence type="ECO:0000256" key="1">
    <source>
        <dbReference type="ARBA" id="ARBA00008791"/>
    </source>
</evidence>
<dbReference type="InterPro" id="IPR014729">
    <property type="entry name" value="Rossmann-like_a/b/a_fold"/>
</dbReference>
<dbReference type="Proteomes" id="UP000282818">
    <property type="component" value="Unassembled WGS sequence"/>
</dbReference>
<sequence length="144" mass="15474">MYKTILVPIDLTEVGSFTDKVVEHALGILEPHGQLILLTVVPGYQMPLVGSFFPQGTFDSVVHHAEGELERYVADKLPVDPQECTLKVVEGKPADTILQVAGEAGADVIVMASHKQSRMERTVIGSIASKVVGRADMPVLVVKG</sequence>
<comment type="similarity">
    <text evidence="1">Belongs to the universal stress protein A family.</text>
</comment>
<proteinExistence type="inferred from homology"/>
<evidence type="ECO:0000313" key="4">
    <source>
        <dbReference type="Proteomes" id="UP000282818"/>
    </source>
</evidence>
<name>A0A437Q4Z0_9GAMM</name>